<dbReference type="Gene3D" id="3.40.50.410">
    <property type="entry name" value="von Willebrand factor, type A domain"/>
    <property type="match status" value="2"/>
</dbReference>
<keyword evidence="5" id="KW-1015">Disulfide bond</keyword>
<evidence type="ECO:0000256" key="3">
    <source>
        <dbReference type="ARBA" id="ARBA00022729"/>
    </source>
</evidence>
<evidence type="ECO:0000259" key="7">
    <source>
        <dbReference type="PROSITE" id="PS50234"/>
    </source>
</evidence>
<dbReference type="PROSITE" id="PS01186">
    <property type="entry name" value="EGF_2"/>
    <property type="match status" value="1"/>
</dbReference>
<evidence type="ECO:0000256" key="5">
    <source>
        <dbReference type="ARBA" id="ARBA00023157"/>
    </source>
</evidence>
<dbReference type="AlphaFoldDB" id="A0A8C9ZJR1"/>
<dbReference type="PANTHER" id="PTHR24020">
    <property type="entry name" value="COLLAGEN ALPHA"/>
    <property type="match status" value="1"/>
</dbReference>
<evidence type="ECO:0000313" key="9">
    <source>
        <dbReference type="Proteomes" id="UP000694568"/>
    </source>
</evidence>
<dbReference type="Pfam" id="PF14670">
    <property type="entry name" value="FXa_inhibition"/>
    <property type="match status" value="1"/>
</dbReference>
<evidence type="ECO:0000256" key="6">
    <source>
        <dbReference type="ARBA" id="ARBA00023180"/>
    </source>
</evidence>
<evidence type="ECO:0000256" key="1">
    <source>
        <dbReference type="ARBA" id="ARBA00004613"/>
    </source>
</evidence>
<dbReference type="GO" id="GO:0005576">
    <property type="term" value="C:extracellular region"/>
    <property type="evidence" value="ECO:0007669"/>
    <property type="project" value="UniProtKB-SubCell"/>
</dbReference>
<dbReference type="GeneTree" id="ENSGT00940000157086"/>
<reference evidence="8" key="1">
    <citation type="submission" date="2025-08" db="UniProtKB">
        <authorList>
            <consortium name="Ensembl"/>
        </authorList>
    </citation>
    <scope>IDENTIFICATION</scope>
</reference>
<dbReference type="Ensembl" id="ENSSLUT00000042179.1">
    <property type="protein sequence ID" value="ENSSLUP00000040866.1"/>
    <property type="gene ID" value="ENSSLUG00000018063.1"/>
</dbReference>
<dbReference type="Pfam" id="PF00092">
    <property type="entry name" value="VWA"/>
    <property type="match status" value="2"/>
</dbReference>
<evidence type="ECO:0000256" key="2">
    <source>
        <dbReference type="ARBA" id="ARBA00022525"/>
    </source>
</evidence>
<dbReference type="PROSITE" id="PS50234">
    <property type="entry name" value="VWFA"/>
    <property type="match status" value="2"/>
</dbReference>
<dbReference type="PANTHER" id="PTHR24020:SF14">
    <property type="entry name" value="MATRILIN-4"/>
    <property type="match status" value="1"/>
</dbReference>
<proteinExistence type="predicted"/>
<evidence type="ECO:0000313" key="8">
    <source>
        <dbReference type="Ensembl" id="ENSSLUP00000040866.1"/>
    </source>
</evidence>
<dbReference type="Proteomes" id="UP000694568">
    <property type="component" value="Unplaced"/>
</dbReference>
<dbReference type="InterPro" id="IPR001881">
    <property type="entry name" value="EGF-like_Ca-bd_dom"/>
</dbReference>
<dbReference type="PRINTS" id="PR00453">
    <property type="entry name" value="VWFADOMAIN"/>
</dbReference>
<accession>A0A8C9ZJR1</accession>
<keyword evidence="4" id="KW-0677">Repeat</keyword>
<dbReference type="InterPro" id="IPR002035">
    <property type="entry name" value="VWF_A"/>
</dbReference>
<keyword evidence="9" id="KW-1185">Reference proteome</keyword>
<feature type="domain" description="VWFA" evidence="7">
    <location>
        <begin position="17"/>
        <end position="193"/>
    </location>
</feature>
<reference evidence="8" key="2">
    <citation type="submission" date="2025-09" db="UniProtKB">
        <authorList>
            <consortium name="Ensembl"/>
        </authorList>
    </citation>
    <scope>IDENTIFICATION</scope>
</reference>
<keyword evidence="2" id="KW-0964">Secreted</keyword>
<dbReference type="FunFam" id="3.40.50.410:FF:000004">
    <property type="entry name" value="collagen alpha-6(VI) chain"/>
    <property type="match status" value="2"/>
</dbReference>
<name>A0A8C9ZJR1_SANLU</name>
<dbReference type="SMART" id="SM00327">
    <property type="entry name" value="VWA"/>
    <property type="match status" value="2"/>
</dbReference>
<comment type="subcellular location">
    <subcellularLocation>
        <location evidence="1">Secreted</location>
    </subcellularLocation>
</comment>
<keyword evidence="3" id="KW-0732">Signal</keyword>
<organism evidence="8 9">
    <name type="scientific">Sander lucioperca</name>
    <name type="common">Pike-perch</name>
    <name type="synonym">Perca lucioperca</name>
    <dbReference type="NCBI Taxonomy" id="283035"/>
    <lineage>
        <taxon>Eukaryota</taxon>
        <taxon>Metazoa</taxon>
        <taxon>Chordata</taxon>
        <taxon>Craniata</taxon>
        <taxon>Vertebrata</taxon>
        <taxon>Euteleostomi</taxon>
        <taxon>Actinopterygii</taxon>
        <taxon>Neopterygii</taxon>
        <taxon>Teleostei</taxon>
        <taxon>Neoteleostei</taxon>
        <taxon>Acanthomorphata</taxon>
        <taxon>Eupercaria</taxon>
        <taxon>Perciformes</taxon>
        <taxon>Percoidei</taxon>
        <taxon>Percidae</taxon>
        <taxon>Luciopercinae</taxon>
        <taxon>Sander</taxon>
    </lineage>
</organism>
<dbReference type="InterPro" id="IPR000742">
    <property type="entry name" value="EGF"/>
</dbReference>
<dbReference type="InterPro" id="IPR036465">
    <property type="entry name" value="vWFA_dom_sf"/>
</dbReference>
<dbReference type="SMART" id="SM00181">
    <property type="entry name" value="EGF"/>
    <property type="match status" value="1"/>
</dbReference>
<dbReference type="SMART" id="SM00179">
    <property type="entry name" value="EGF_CA"/>
    <property type="match status" value="1"/>
</dbReference>
<dbReference type="SUPFAM" id="SSF53300">
    <property type="entry name" value="vWA-like"/>
    <property type="match status" value="2"/>
</dbReference>
<keyword evidence="6" id="KW-0325">Glycoprotein</keyword>
<dbReference type="InterPro" id="IPR050525">
    <property type="entry name" value="ECM_Assembly_Org"/>
</dbReference>
<evidence type="ECO:0000256" key="4">
    <source>
        <dbReference type="ARBA" id="ARBA00022737"/>
    </source>
</evidence>
<dbReference type="Gene3D" id="2.10.25.10">
    <property type="entry name" value="Laminin"/>
    <property type="match status" value="1"/>
</dbReference>
<dbReference type="GO" id="GO:0005509">
    <property type="term" value="F:calcium ion binding"/>
    <property type="evidence" value="ECO:0007669"/>
    <property type="project" value="InterPro"/>
</dbReference>
<feature type="domain" description="VWFA" evidence="7">
    <location>
        <begin position="243"/>
        <end position="418"/>
    </location>
</feature>
<protein>
    <submittedName>
        <fullName evidence="8">Matrilin 4</fullName>
    </submittedName>
</protein>
<sequence>RFPVSFVRQKCKSGPVDLVFLIDSSRSVRPHEFETMRKFMIDILSTLDIGLNATRVGVVQYSSQLRNEFSLKTHAKLDAMVKGINEIIPLAQGTMTGLAIKYIMNSAFIAEEGDRPQVPNVAVIVTDGRPQDRVAEVAAEAREKGIEIYAVGVARADMASLRAMASPPFEDHVFLVESFDLIHQFGLQFQDKLCAIDLCAEGKHDCEQICISAPGVFTCDCNEGYTLNNDKKTCTPCKSANIDLVLLIDGSKSVRPQNFELVKKFVNQVVDSLDVSAHGTRVGLVQYSSRVRTEFPLNMYHTAEEIKAAVMKVDYMEKGTMTGLALKHMLENSFLESEGARPSSRNIPRIGLVFTDGRSQDDITEYAKKAKEAGITMYAVGVGKAVEDELRVIASEPQEKHFYYTTDFTAISNIAENLKLNVCPGTRLKIQTQCTMHRAVSHLKV</sequence>